<dbReference type="GO" id="GO:0043709">
    <property type="term" value="P:cell adhesion involved in single-species biofilm formation"/>
    <property type="evidence" value="ECO:0007669"/>
    <property type="project" value="TreeGrafter"/>
</dbReference>
<keyword evidence="3" id="KW-0732">Signal</keyword>
<dbReference type="SUPFAM" id="SSF49401">
    <property type="entry name" value="Bacterial adhesins"/>
    <property type="match status" value="1"/>
</dbReference>
<keyword evidence="4" id="KW-0281">Fimbrium</keyword>
<protein>
    <recommendedName>
        <fullName evidence="5">Fimbrial-type adhesion domain-containing protein</fullName>
    </recommendedName>
</protein>
<dbReference type="InterPro" id="IPR008966">
    <property type="entry name" value="Adhesion_dom_sf"/>
</dbReference>
<proteinExistence type="inferred from homology"/>
<reference evidence="6 7" key="1">
    <citation type="submission" date="2014-01" db="EMBL/GenBank/DDBJ databases">
        <title>Isolation of Serratia multitudinisentens RB-25 from Ex-Landfill site.</title>
        <authorList>
            <person name="Robson E.H.J."/>
        </authorList>
    </citation>
    <scope>NUCLEOTIDE SEQUENCE [LARGE SCALE GENOMIC DNA]</scope>
    <source>
        <strain evidence="6 7">RB-25</strain>
    </source>
</reference>
<evidence type="ECO:0000256" key="4">
    <source>
        <dbReference type="ARBA" id="ARBA00023263"/>
    </source>
</evidence>
<comment type="similarity">
    <text evidence="2">Belongs to the fimbrial protein family.</text>
</comment>
<gene>
    <name evidence="6" type="ORF">Z042_21410</name>
</gene>
<dbReference type="eggNOG" id="COG3539">
    <property type="taxonomic scope" value="Bacteria"/>
</dbReference>
<accession>W0LHT9</accession>
<dbReference type="InterPro" id="IPR050263">
    <property type="entry name" value="Bact_Fimbrial_Adh_Pro"/>
</dbReference>
<dbReference type="PANTHER" id="PTHR33420:SF3">
    <property type="entry name" value="FIMBRIAL SUBUNIT ELFA"/>
    <property type="match status" value="1"/>
</dbReference>
<dbReference type="Gene3D" id="2.60.40.1090">
    <property type="entry name" value="Fimbrial-type adhesion domain"/>
    <property type="match status" value="1"/>
</dbReference>
<feature type="domain" description="Fimbrial-type adhesion" evidence="5">
    <location>
        <begin position="29"/>
        <end position="176"/>
    </location>
</feature>
<dbReference type="AlphaFoldDB" id="W0LHT9"/>
<evidence type="ECO:0000256" key="1">
    <source>
        <dbReference type="ARBA" id="ARBA00004561"/>
    </source>
</evidence>
<dbReference type="KEGG" id="sfo:Z042_21410"/>
<dbReference type="Proteomes" id="UP000019030">
    <property type="component" value="Chromosome"/>
</dbReference>
<evidence type="ECO:0000256" key="2">
    <source>
        <dbReference type="ARBA" id="ARBA00006671"/>
    </source>
</evidence>
<name>W0LHT9_9GAMM</name>
<evidence type="ECO:0000313" key="6">
    <source>
        <dbReference type="EMBL" id="AHG21882.2"/>
    </source>
</evidence>
<dbReference type="InterPro" id="IPR036937">
    <property type="entry name" value="Adhesion_dom_fimbrial_sf"/>
</dbReference>
<evidence type="ECO:0000259" key="5">
    <source>
        <dbReference type="Pfam" id="PF00419"/>
    </source>
</evidence>
<dbReference type="EMBL" id="CP007044">
    <property type="protein sequence ID" value="AHG21882.2"/>
    <property type="molecule type" value="Genomic_DNA"/>
</dbReference>
<sequence>MLGNILTRASLLPLVWAVSLPSAWGMNRINMNGTIVVPACNIDVKSRDQVIEMGVLPFEQIVNNSQALARPFSIGLVNCALKHAGDNILIRQHFRATFDGRNDGGYFGVEGEARGVALALSDALGNEATPGEALPPQIPVLQAKEMQLHYTARMVSNNQPLQAGTYNALVRYQLEYH</sequence>
<comment type="subcellular location">
    <subcellularLocation>
        <location evidence="1">Fimbrium</location>
    </subcellularLocation>
</comment>
<dbReference type="InterPro" id="IPR000259">
    <property type="entry name" value="Adhesion_dom_fimbrial"/>
</dbReference>
<dbReference type="PANTHER" id="PTHR33420">
    <property type="entry name" value="FIMBRIAL SUBUNIT ELFA-RELATED"/>
    <property type="match status" value="1"/>
</dbReference>
<dbReference type="GO" id="GO:0009289">
    <property type="term" value="C:pilus"/>
    <property type="evidence" value="ECO:0007669"/>
    <property type="project" value="UniProtKB-SubCell"/>
</dbReference>
<organism evidence="6 7">
    <name type="scientific">Chania multitudinisentens RB-25</name>
    <dbReference type="NCBI Taxonomy" id="1441930"/>
    <lineage>
        <taxon>Bacteria</taxon>
        <taxon>Pseudomonadati</taxon>
        <taxon>Pseudomonadota</taxon>
        <taxon>Gammaproteobacteria</taxon>
        <taxon>Enterobacterales</taxon>
        <taxon>Yersiniaceae</taxon>
        <taxon>Chania</taxon>
    </lineage>
</organism>
<evidence type="ECO:0000256" key="3">
    <source>
        <dbReference type="ARBA" id="ARBA00022729"/>
    </source>
</evidence>
<dbReference type="HOGENOM" id="CLU_088965_4_1_6"/>
<dbReference type="Pfam" id="PF00419">
    <property type="entry name" value="Fimbrial"/>
    <property type="match status" value="1"/>
</dbReference>
<reference evidence="6 7" key="2">
    <citation type="submission" date="2015-03" db="EMBL/GenBank/DDBJ databases">
        <authorList>
            <person name="Chan K.-G."/>
        </authorList>
    </citation>
    <scope>NUCLEOTIDE SEQUENCE [LARGE SCALE GENOMIC DNA]</scope>
    <source>
        <strain evidence="6 7">RB-25</strain>
    </source>
</reference>
<keyword evidence="7" id="KW-1185">Reference proteome</keyword>
<dbReference type="STRING" id="1441930.Z042_21410"/>
<evidence type="ECO:0000313" key="7">
    <source>
        <dbReference type="Proteomes" id="UP000019030"/>
    </source>
</evidence>